<evidence type="ECO:0000256" key="3">
    <source>
        <dbReference type="ARBA" id="ARBA00010042"/>
    </source>
</evidence>
<gene>
    <name evidence="10" type="ORF">PMAYCL1PPCAC_06857</name>
</gene>
<feature type="region of interest" description="Disordered" evidence="8">
    <location>
        <begin position="125"/>
        <end position="523"/>
    </location>
</feature>
<evidence type="ECO:0000256" key="2">
    <source>
        <dbReference type="ARBA" id="ARBA00004186"/>
    </source>
</evidence>
<keyword evidence="4" id="KW-0963">Cytoplasm</keyword>
<keyword evidence="7" id="KW-0539">Nucleus</keyword>
<protein>
    <recommendedName>
        <fullName evidence="9">Inner centromere protein ARK-binding domain-containing protein</fullName>
    </recommendedName>
</protein>
<feature type="compositionally biased region" description="Low complexity" evidence="8">
    <location>
        <begin position="233"/>
        <end position="243"/>
    </location>
</feature>
<evidence type="ECO:0000313" key="11">
    <source>
        <dbReference type="Proteomes" id="UP001328107"/>
    </source>
</evidence>
<feature type="compositionally biased region" description="Basic and acidic residues" evidence="8">
    <location>
        <begin position="436"/>
        <end position="515"/>
    </location>
</feature>
<feature type="compositionally biased region" description="Basic and acidic residues" evidence="8">
    <location>
        <begin position="291"/>
        <end position="364"/>
    </location>
</feature>
<name>A0AAN5CB69_9BILA</name>
<evidence type="ECO:0000313" key="10">
    <source>
        <dbReference type="EMBL" id="GMR36662.1"/>
    </source>
</evidence>
<feature type="compositionally biased region" description="Polar residues" evidence="8">
    <location>
        <begin position="222"/>
        <end position="231"/>
    </location>
</feature>
<feature type="compositionally biased region" description="Basic residues" evidence="8">
    <location>
        <begin position="411"/>
        <end position="420"/>
    </location>
</feature>
<feature type="compositionally biased region" description="Acidic residues" evidence="8">
    <location>
        <begin position="125"/>
        <end position="134"/>
    </location>
</feature>
<comment type="similarity">
    <text evidence="3">Belongs to the INCENP family.</text>
</comment>
<feature type="non-terminal residue" evidence="10">
    <location>
        <position position="1"/>
    </location>
</feature>
<evidence type="ECO:0000256" key="1">
    <source>
        <dbReference type="ARBA" id="ARBA00004123"/>
    </source>
</evidence>
<feature type="region of interest" description="Disordered" evidence="8">
    <location>
        <begin position="623"/>
        <end position="647"/>
    </location>
</feature>
<evidence type="ECO:0000259" key="9">
    <source>
        <dbReference type="Pfam" id="PF03941"/>
    </source>
</evidence>
<dbReference type="GO" id="GO:0030496">
    <property type="term" value="C:midbody"/>
    <property type="evidence" value="ECO:0007669"/>
    <property type="project" value="TreeGrafter"/>
</dbReference>
<accession>A0AAN5CB69</accession>
<evidence type="ECO:0000256" key="6">
    <source>
        <dbReference type="ARBA" id="ARBA00023212"/>
    </source>
</evidence>
<comment type="subcellular location">
    <subcellularLocation>
        <location evidence="2">Cytoplasm</location>
        <location evidence="2">Cytoskeleton</location>
        <location evidence="2">Spindle</location>
    </subcellularLocation>
    <subcellularLocation>
        <location evidence="1">Nucleus</location>
    </subcellularLocation>
</comment>
<dbReference type="InterPro" id="IPR005635">
    <property type="entry name" value="Inner_centromere_prot_ARK-bd"/>
</dbReference>
<evidence type="ECO:0000256" key="8">
    <source>
        <dbReference type="SAM" id="MobiDB-lite"/>
    </source>
</evidence>
<keyword evidence="5" id="KW-0159">Chromosome partition</keyword>
<evidence type="ECO:0000256" key="4">
    <source>
        <dbReference type="ARBA" id="ARBA00022490"/>
    </source>
</evidence>
<feature type="compositionally biased region" description="Low complexity" evidence="8">
    <location>
        <begin position="268"/>
        <end position="277"/>
    </location>
</feature>
<dbReference type="Proteomes" id="UP001328107">
    <property type="component" value="Unassembled WGS sequence"/>
</dbReference>
<proteinExistence type="inferred from homology"/>
<feature type="domain" description="Inner centromere protein ARK-binding" evidence="9">
    <location>
        <begin position="556"/>
        <end position="613"/>
    </location>
</feature>
<dbReference type="GO" id="GO:1990385">
    <property type="term" value="C:meiotic spindle midzone"/>
    <property type="evidence" value="ECO:0007669"/>
    <property type="project" value="TreeGrafter"/>
</dbReference>
<sequence>PPKRTRAKKSVKEEVDDDLPSLSIFRGRGVDPDALFAPPIHSTAIEFGELMNDNLQWIFQCKEDLKKICQDFGGTKTVPKTPKRETAFSKIKDTINMFDNLALTQIQGPQQQRVNGPLVLDNAVAEDEDEEGEERENQAAMRRQDIKTDNSPAVRPITPVREIKEEVVSDGEEEVKPRRGRSRKEAKTPVVSSQGRRGRSTRNNRDVEMRDDSAEISHPRTNRVQTPSSMVQRGASPARTARSPARENAVPRVQAIKKTAPRMGGNDSQSSSVSSPSKTLRNTSKNTEDEEAKRAERMRKLEEKGKAADHNREEAIRERAERARREREERNRKVQAKKAEEEKEIEKKRMEIKERERTANELRKRQAQSPVRGGEKGRQGTRTPTRVRVKSPEGRTMKRVMETPLTPRVPVKQHRVHSAKKTVAVKGHESEEEEMERERELKRQEKERRRRVEEEREMRKKMMEEEERVAKLKEEQRRREEEKRERERKEREREERDRKDKEKERRMREEEEKMKTPALKNKHLANVSMNDSQNSYEMTPDKIYVAATETNYGVDDLDSGDDTDDENNPRKKVPKWASQPQLNRTLASIRHEPPFDPDVFFGPIIEPDLNIIFKASTSKYPKRTSSAMWNSPLSNPTIGSSRLLNHH</sequence>
<feature type="compositionally biased region" description="Acidic residues" evidence="8">
    <location>
        <begin position="555"/>
        <end position="566"/>
    </location>
</feature>
<dbReference type="GO" id="GO:0051257">
    <property type="term" value="P:meiotic spindle midzone assembly"/>
    <property type="evidence" value="ECO:0007669"/>
    <property type="project" value="TreeGrafter"/>
</dbReference>
<dbReference type="PANTHER" id="PTHR13142">
    <property type="entry name" value="INNER CENTROMERE PROTEIN"/>
    <property type="match status" value="1"/>
</dbReference>
<dbReference type="PANTHER" id="PTHR13142:SF1">
    <property type="entry name" value="INNER CENTROMERE PROTEIN"/>
    <property type="match status" value="1"/>
</dbReference>
<dbReference type="Gene3D" id="6.10.250.2990">
    <property type="match status" value="1"/>
</dbReference>
<dbReference type="Pfam" id="PF03941">
    <property type="entry name" value="INCENP_ARK-bind"/>
    <property type="match status" value="1"/>
</dbReference>
<evidence type="ECO:0000256" key="5">
    <source>
        <dbReference type="ARBA" id="ARBA00022829"/>
    </source>
</evidence>
<dbReference type="GO" id="GO:0005634">
    <property type="term" value="C:nucleus"/>
    <property type="evidence" value="ECO:0007669"/>
    <property type="project" value="UniProtKB-SubCell"/>
</dbReference>
<keyword evidence="11" id="KW-1185">Reference proteome</keyword>
<feature type="compositionally biased region" description="Basic and acidic residues" evidence="8">
    <location>
        <begin position="203"/>
        <end position="218"/>
    </location>
</feature>
<keyword evidence="6" id="KW-0206">Cytoskeleton</keyword>
<dbReference type="GO" id="GO:0000776">
    <property type="term" value="C:kinetochore"/>
    <property type="evidence" value="ECO:0007669"/>
    <property type="project" value="TreeGrafter"/>
</dbReference>
<evidence type="ECO:0000256" key="7">
    <source>
        <dbReference type="ARBA" id="ARBA00023242"/>
    </source>
</evidence>
<feature type="region of interest" description="Disordered" evidence="8">
    <location>
        <begin position="553"/>
        <end position="578"/>
    </location>
</feature>
<comment type="caution">
    <text evidence="10">The sequence shown here is derived from an EMBL/GenBank/DDBJ whole genome shotgun (WGS) entry which is preliminary data.</text>
</comment>
<reference evidence="11" key="1">
    <citation type="submission" date="2022-10" db="EMBL/GenBank/DDBJ databases">
        <title>Genome assembly of Pristionchus species.</title>
        <authorList>
            <person name="Yoshida K."/>
            <person name="Sommer R.J."/>
        </authorList>
    </citation>
    <scope>NUCLEOTIDE SEQUENCE [LARGE SCALE GENOMIC DNA]</scope>
    <source>
        <strain evidence="11">RS5460</strain>
    </source>
</reference>
<organism evidence="10 11">
    <name type="scientific">Pristionchus mayeri</name>
    <dbReference type="NCBI Taxonomy" id="1317129"/>
    <lineage>
        <taxon>Eukaryota</taxon>
        <taxon>Metazoa</taxon>
        <taxon>Ecdysozoa</taxon>
        <taxon>Nematoda</taxon>
        <taxon>Chromadorea</taxon>
        <taxon>Rhabditida</taxon>
        <taxon>Rhabditina</taxon>
        <taxon>Diplogasteromorpha</taxon>
        <taxon>Diplogasteroidea</taxon>
        <taxon>Neodiplogasteridae</taxon>
        <taxon>Pristionchus</taxon>
    </lineage>
</organism>
<dbReference type="EMBL" id="BTRK01000002">
    <property type="protein sequence ID" value="GMR36662.1"/>
    <property type="molecule type" value="Genomic_DNA"/>
</dbReference>
<dbReference type="AlphaFoldDB" id="A0AAN5CB69"/>
<dbReference type="GO" id="GO:0032133">
    <property type="term" value="C:chromosome passenger complex"/>
    <property type="evidence" value="ECO:0007669"/>
    <property type="project" value="TreeGrafter"/>
</dbReference>
<dbReference type="GO" id="GO:0000281">
    <property type="term" value="P:mitotic cytokinesis"/>
    <property type="evidence" value="ECO:0007669"/>
    <property type="project" value="TreeGrafter"/>
</dbReference>
<dbReference type="GO" id="GO:0051310">
    <property type="term" value="P:metaphase chromosome alignment"/>
    <property type="evidence" value="ECO:0007669"/>
    <property type="project" value="TreeGrafter"/>
</dbReference>
<feature type="compositionally biased region" description="Basic and acidic residues" evidence="8">
    <location>
        <begin position="390"/>
        <end position="401"/>
    </location>
</feature>